<reference evidence="1" key="1">
    <citation type="journal article" date="2023" name="Science">
        <title>Elucidation of the pathway for biosynthesis of saponin adjuvants from the soapbark tree.</title>
        <authorList>
            <person name="Reed J."/>
            <person name="Orme A."/>
            <person name="El-Demerdash A."/>
            <person name="Owen C."/>
            <person name="Martin L.B.B."/>
            <person name="Misra R.C."/>
            <person name="Kikuchi S."/>
            <person name="Rejzek M."/>
            <person name="Martin A.C."/>
            <person name="Harkess A."/>
            <person name="Leebens-Mack J."/>
            <person name="Louveau T."/>
            <person name="Stephenson M.J."/>
            <person name="Osbourn A."/>
        </authorList>
    </citation>
    <scope>NUCLEOTIDE SEQUENCE</scope>
    <source>
        <strain evidence="1">S10</strain>
    </source>
</reference>
<proteinExistence type="predicted"/>
<comment type="caution">
    <text evidence="1">The sequence shown here is derived from an EMBL/GenBank/DDBJ whole genome shotgun (WGS) entry which is preliminary data.</text>
</comment>
<keyword evidence="2" id="KW-1185">Reference proteome</keyword>
<evidence type="ECO:0000313" key="1">
    <source>
        <dbReference type="EMBL" id="KAJ7959170.1"/>
    </source>
</evidence>
<sequence>MFIMEIDLVSALTLLRKQGYVYGKVPVVILSNFFGCWVQWADLVLFVKSQQKLSSSQSPKPILRLWIRT</sequence>
<dbReference type="Proteomes" id="UP001163823">
    <property type="component" value="Chromosome 8"/>
</dbReference>
<dbReference type="KEGG" id="qsa:O6P43_019784"/>
<protein>
    <submittedName>
        <fullName evidence="1">Uncharacterized protein</fullName>
    </submittedName>
</protein>
<name>A0AAD7LLD6_QUISA</name>
<accession>A0AAD7LLD6</accession>
<dbReference type="AlphaFoldDB" id="A0AAD7LLD6"/>
<dbReference type="EMBL" id="JARAOO010000008">
    <property type="protein sequence ID" value="KAJ7959170.1"/>
    <property type="molecule type" value="Genomic_DNA"/>
</dbReference>
<evidence type="ECO:0000313" key="2">
    <source>
        <dbReference type="Proteomes" id="UP001163823"/>
    </source>
</evidence>
<gene>
    <name evidence="1" type="ORF">O6P43_019784</name>
</gene>
<organism evidence="1 2">
    <name type="scientific">Quillaja saponaria</name>
    <name type="common">Soap bark tree</name>
    <dbReference type="NCBI Taxonomy" id="32244"/>
    <lineage>
        <taxon>Eukaryota</taxon>
        <taxon>Viridiplantae</taxon>
        <taxon>Streptophyta</taxon>
        <taxon>Embryophyta</taxon>
        <taxon>Tracheophyta</taxon>
        <taxon>Spermatophyta</taxon>
        <taxon>Magnoliopsida</taxon>
        <taxon>eudicotyledons</taxon>
        <taxon>Gunneridae</taxon>
        <taxon>Pentapetalae</taxon>
        <taxon>rosids</taxon>
        <taxon>fabids</taxon>
        <taxon>Fabales</taxon>
        <taxon>Quillajaceae</taxon>
        <taxon>Quillaja</taxon>
    </lineage>
</organism>